<dbReference type="OrthoDB" id="2285229at2759"/>
<dbReference type="SMART" id="SM00955">
    <property type="entry name" value="RNB"/>
    <property type="match status" value="1"/>
</dbReference>
<evidence type="ECO:0000259" key="1">
    <source>
        <dbReference type="SMART" id="SM00955"/>
    </source>
</evidence>
<dbReference type="PANTHER" id="PTHR23355:SF42">
    <property type="entry name" value="RIBONUCLEASE II, CHLOROPLASTIC_MITOCHONDRIAL"/>
    <property type="match status" value="1"/>
</dbReference>
<reference evidence="2" key="1">
    <citation type="submission" date="2017-07" db="EMBL/GenBank/DDBJ databases">
        <title>Taro Niue Genome Assembly and Annotation.</title>
        <authorList>
            <person name="Atibalentja N."/>
            <person name="Keating K."/>
            <person name="Fields C.J."/>
        </authorList>
    </citation>
    <scope>NUCLEOTIDE SEQUENCE</scope>
    <source>
        <strain evidence="2">Niue_2</strain>
        <tissue evidence="2">Leaf</tissue>
    </source>
</reference>
<dbReference type="GO" id="GO:0000175">
    <property type="term" value="F:3'-5'-RNA exonuclease activity"/>
    <property type="evidence" value="ECO:0007669"/>
    <property type="project" value="TreeGrafter"/>
</dbReference>
<proteinExistence type="predicted"/>
<name>A0A843U7J7_COLES</name>
<dbReference type="AlphaFoldDB" id="A0A843U7J7"/>
<dbReference type="Pfam" id="PF00773">
    <property type="entry name" value="RNB"/>
    <property type="match status" value="1"/>
</dbReference>
<keyword evidence="3" id="KW-1185">Reference proteome</keyword>
<dbReference type="EMBL" id="NMUH01000457">
    <property type="protein sequence ID" value="MQL79481.1"/>
    <property type="molecule type" value="Genomic_DNA"/>
</dbReference>
<dbReference type="InterPro" id="IPR001900">
    <property type="entry name" value="RNase_II/R"/>
</dbReference>
<dbReference type="InterPro" id="IPR050180">
    <property type="entry name" value="RNR_Ribonuclease"/>
</dbReference>
<sequence>MKEKKRKSIDNKHWRGRILWRWSTLEKGKAAGRSVEAASRRRSSMRHPGSSLIRYSKMLLSPAAGTGATATAAGLLLLDNTFSEVVARLHVSNVASGSSTLLEVVEKEELLRGDGVEEGEQAVLADELVGAVDVCHSQRPRRRSSGCWRPLLVAAPTCSLCLDPTISEEPFEPEDAGLAEEAGGLPVAVLRCLYHLLILKAMGLAKMSSSTIQLLIDIGYFPVHVNLDLLKCNICTDYSDEILLEAENLLLASADPDEMDRKDLTFLKVYAIDVDEADELDDALSAMRLQDGRIRVWIHVADPTCYVQSQSLIDREARRRGTSIFLPTATFPMFPQKLAMEGMSLQQGKHCRAVTVSVILHPDGSIAEYTIENSIIRPTYMLTYESATELLHLNLEEETELKILSEAAALRLQWRCQQGAIDTATIEPRIKVSDPDSAEPSINLYVENQAGPAMRLVSEMMILCGEVIATFGSCNNIPLPYRGQPQSNLSVSAFSHLPEGPVRSSAIVKIMRAVEMDFRKPIRHGVLGIPGYVQFTSPIRRYVDLLAHYQVLIWQALSVELLQLWRLGAVRWQLLELMVDGIWHTIEIHSGSYLASLSEAVIHDLFDHSPLGHDIFNRGGLGVYVPALLLGRVNGIVVGHSRVRVDIGQVALLMSSQSILICRRHLAAWRICPCLLPSLHQEIGHFSLPTLYEIILGVVLHRLEGGSSWRHEEYFGLLSVS</sequence>
<evidence type="ECO:0000313" key="3">
    <source>
        <dbReference type="Proteomes" id="UP000652761"/>
    </source>
</evidence>
<dbReference type="GO" id="GO:0003723">
    <property type="term" value="F:RNA binding"/>
    <property type="evidence" value="ECO:0007669"/>
    <property type="project" value="InterPro"/>
</dbReference>
<comment type="caution">
    <text evidence="2">The sequence shown here is derived from an EMBL/GenBank/DDBJ whole genome shotgun (WGS) entry which is preliminary data.</text>
</comment>
<dbReference type="GO" id="GO:0000932">
    <property type="term" value="C:P-body"/>
    <property type="evidence" value="ECO:0007669"/>
    <property type="project" value="TreeGrafter"/>
</dbReference>
<dbReference type="Pfam" id="PF23161">
    <property type="entry name" value="HTH_RNase_II"/>
    <property type="match status" value="1"/>
</dbReference>
<dbReference type="InterPro" id="IPR012340">
    <property type="entry name" value="NA-bd_OB-fold"/>
</dbReference>
<dbReference type="PANTHER" id="PTHR23355">
    <property type="entry name" value="RIBONUCLEASE"/>
    <property type="match status" value="1"/>
</dbReference>
<dbReference type="SUPFAM" id="SSF50249">
    <property type="entry name" value="Nucleic acid-binding proteins"/>
    <property type="match status" value="1"/>
</dbReference>
<feature type="domain" description="RNB" evidence="1">
    <location>
        <begin position="261"/>
        <end position="557"/>
    </location>
</feature>
<organism evidence="2 3">
    <name type="scientific">Colocasia esculenta</name>
    <name type="common">Wild taro</name>
    <name type="synonym">Arum esculentum</name>
    <dbReference type="NCBI Taxonomy" id="4460"/>
    <lineage>
        <taxon>Eukaryota</taxon>
        <taxon>Viridiplantae</taxon>
        <taxon>Streptophyta</taxon>
        <taxon>Embryophyta</taxon>
        <taxon>Tracheophyta</taxon>
        <taxon>Spermatophyta</taxon>
        <taxon>Magnoliopsida</taxon>
        <taxon>Liliopsida</taxon>
        <taxon>Araceae</taxon>
        <taxon>Aroideae</taxon>
        <taxon>Colocasieae</taxon>
        <taxon>Colocasia</taxon>
    </lineage>
</organism>
<dbReference type="GO" id="GO:0006402">
    <property type="term" value="P:mRNA catabolic process"/>
    <property type="evidence" value="ECO:0007669"/>
    <property type="project" value="TreeGrafter"/>
</dbReference>
<gene>
    <name evidence="2" type="ORF">Taro_011907</name>
</gene>
<protein>
    <recommendedName>
        <fullName evidence="1">RNB domain-containing protein</fullName>
    </recommendedName>
</protein>
<dbReference type="InterPro" id="IPR056404">
    <property type="entry name" value="HTH_RNase_II"/>
</dbReference>
<dbReference type="Proteomes" id="UP000652761">
    <property type="component" value="Unassembled WGS sequence"/>
</dbReference>
<evidence type="ECO:0000313" key="2">
    <source>
        <dbReference type="EMBL" id="MQL79481.1"/>
    </source>
</evidence>
<accession>A0A843U7J7</accession>